<comment type="caution">
    <text evidence="2">The sequence shown here is derived from an EMBL/GenBank/DDBJ whole genome shotgun (WGS) entry which is preliminary data.</text>
</comment>
<evidence type="ECO:0000313" key="3">
    <source>
        <dbReference type="Proteomes" id="UP000529861"/>
    </source>
</evidence>
<dbReference type="Proteomes" id="UP000529861">
    <property type="component" value="Unassembled WGS sequence"/>
</dbReference>
<name>A0A7Y2L6U4_9THEO</name>
<sequence length="268" mass="30660">MLLIKDKKTGISLKIAIVLVLVSLIVILFGIFNPFSQNRILASSTNYNSDIKAVIESYVGYAVQNEWDKALSYLRGEAYLIVSTNLQNYKGENLKLKNIDIYNVVSGDNFAIADVKVVSQNENLLYNKYFRYYLYKEGNSWYIFSIGTPDKPIYGGKHNKYDFVGLIKDYFNAVQNKEFDKAFSLLTTPALEHGQNSMLSPESMNISSRFKNIQIKEVYNQGDNVFLRVSYTVDTTIGEKTVQKNMSYIFEVDNVNGKWLISNMKLVK</sequence>
<keyword evidence="1" id="KW-0812">Transmembrane</keyword>
<gene>
    <name evidence="2" type="ORF">HKI81_03945</name>
</gene>
<proteinExistence type="predicted"/>
<evidence type="ECO:0000256" key="1">
    <source>
        <dbReference type="SAM" id="Phobius"/>
    </source>
</evidence>
<keyword evidence="1" id="KW-1133">Transmembrane helix</keyword>
<evidence type="ECO:0008006" key="4">
    <source>
        <dbReference type="Google" id="ProtNLM"/>
    </source>
</evidence>
<feature type="transmembrane region" description="Helical" evidence="1">
    <location>
        <begin position="12"/>
        <end position="32"/>
    </location>
</feature>
<accession>A0A7Y2L6U4</accession>
<keyword evidence="1" id="KW-0472">Membrane</keyword>
<dbReference type="AlphaFoldDB" id="A0A7Y2L6U4"/>
<reference evidence="2 3" key="1">
    <citation type="submission" date="2020-04" db="EMBL/GenBank/DDBJ databases">
        <title>Draft genome sequence of Caldanaerobacter sunterraneus. strain 1523vc isolated from Griffin hot spring, Kamchatka, Russia.</title>
        <authorList>
            <person name="Toshchakov S.V."/>
            <person name="Podosokorskaya O.A."/>
            <person name="Kublanov I.V."/>
            <person name="Korzhenkov A."/>
            <person name="Patrushev M.V."/>
        </authorList>
    </citation>
    <scope>NUCLEOTIDE SEQUENCE [LARGE SCALE GENOMIC DNA]</scope>
    <source>
        <strain evidence="2 3">1523vc</strain>
    </source>
</reference>
<protein>
    <recommendedName>
        <fullName evidence="4">Conjugative transposon protein TcpC</fullName>
    </recommendedName>
</protein>
<organism evidence="2 3">
    <name type="scientific">Caldanaerobacter subterraneus</name>
    <dbReference type="NCBI Taxonomy" id="911092"/>
    <lineage>
        <taxon>Bacteria</taxon>
        <taxon>Bacillati</taxon>
        <taxon>Bacillota</taxon>
        <taxon>Clostridia</taxon>
        <taxon>Thermoanaerobacterales</taxon>
        <taxon>Thermoanaerobacteraceae</taxon>
        <taxon>Caldanaerobacter</taxon>
    </lineage>
</organism>
<evidence type="ECO:0000313" key="2">
    <source>
        <dbReference type="EMBL" id="NNG66390.1"/>
    </source>
</evidence>
<dbReference type="RefSeq" id="WP_170270587.1">
    <property type="nucleotide sequence ID" value="NZ_JABEQB010000008.1"/>
</dbReference>
<dbReference type="EMBL" id="JABEQB010000008">
    <property type="protein sequence ID" value="NNG66390.1"/>
    <property type="molecule type" value="Genomic_DNA"/>
</dbReference>